<dbReference type="SUPFAM" id="SSF53335">
    <property type="entry name" value="S-adenosyl-L-methionine-dependent methyltransferases"/>
    <property type="match status" value="1"/>
</dbReference>
<dbReference type="EMBL" id="ML732187">
    <property type="protein sequence ID" value="KAB8075969.1"/>
    <property type="molecule type" value="Genomic_DNA"/>
</dbReference>
<evidence type="ECO:0000259" key="1">
    <source>
        <dbReference type="Pfam" id="PF13649"/>
    </source>
</evidence>
<evidence type="ECO:0000313" key="3">
    <source>
        <dbReference type="Proteomes" id="UP000326565"/>
    </source>
</evidence>
<accession>A0A5N5X5L3</accession>
<feature type="domain" description="Methyltransferase" evidence="1">
    <location>
        <begin position="67"/>
        <end position="158"/>
    </location>
</feature>
<dbReference type="PANTHER" id="PTHR43591">
    <property type="entry name" value="METHYLTRANSFERASE"/>
    <property type="match status" value="1"/>
</dbReference>
<dbReference type="Proteomes" id="UP000326565">
    <property type="component" value="Unassembled WGS sequence"/>
</dbReference>
<dbReference type="InterPro" id="IPR041698">
    <property type="entry name" value="Methyltransf_25"/>
</dbReference>
<organism evidence="2 3">
    <name type="scientific">Aspergillus leporis</name>
    <dbReference type="NCBI Taxonomy" id="41062"/>
    <lineage>
        <taxon>Eukaryota</taxon>
        <taxon>Fungi</taxon>
        <taxon>Dikarya</taxon>
        <taxon>Ascomycota</taxon>
        <taxon>Pezizomycotina</taxon>
        <taxon>Eurotiomycetes</taxon>
        <taxon>Eurotiomycetidae</taxon>
        <taxon>Eurotiales</taxon>
        <taxon>Aspergillaceae</taxon>
        <taxon>Aspergillus</taxon>
        <taxon>Aspergillus subgen. Circumdati</taxon>
    </lineage>
</organism>
<name>A0A5N5X5L3_9EURO</name>
<keyword evidence="2" id="KW-0489">Methyltransferase</keyword>
<dbReference type="GO" id="GO:0008168">
    <property type="term" value="F:methyltransferase activity"/>
    <property type="evidence" value="ECO:0007669"/>
    <property type="project" value="UniProtKB-KW"/>
</dbReference>
<reference evidence="2 3" key="1">
    <citation type="submission" date="2019-04" db="EMBL/GenBank/DDBJ databases">
        <title>Friends and foes A comparative genomics study of 23 Aspergillus species from section Flavi.</title>
        <authorList>
            <consortium name="DOE Joint Genome Institute"/>
            <person name="Kjaerbolling I."/>
            <person name="Vesth T."/>
            <person name="Frisvad J.C."/>
            <person name="Nybo J.L."/>
            <person name="Theobald S."/>
            <person name="Kildgaard S."/>
            <person name="Isbrandt T."/>
            <person name="Kuo A."/>
            <person name="Sato A."/>
            <person name="Lyhne E.K."/>
            <person name="Kogle M.E."/>
            <person name="Wiebenga A."/>
            <person name="Kun R.S."/>
            <person name="Lubbers R.J."/>
            <person name="Makela M.R."/>
            <person name="Barry K."/>
            <person name="Chovatia M."/>
            <person name="Clum A."/>
            <person name="Daum C."/>
            <person name="Haridas S."/>
            <person name="He G."/>
            <person name="LaButti K."/>
            <person name="Lipzen A."/>
            <person name="Mondo S."/>
            <person name="Riley R."/>
            <person name="Salamov A."/>
            <person name="Simmons B.A."/>
            <person name="Magnuson J.K."/>
            <person name="Henrissat B."/>
            <person name="Mortensen U.H."/>
            <person name="Larsen T.O."/>
            <person name="Devries R.P."/>
            <person name="Grigoriev I.V."/>
            <person name="Machida M."/>
            <person name="Baker S.E."/>
            <person name="Andersen M.R."/>
        </authorList>
    </citation>
    <scope>NUCLEOTIDE SEQUENCE [LARGE SCALE GENOMIC DNA]</scope>
    <source>
        <strain evidence="2 3">CBS 151.66</strain>
    </source>
</reference>
<sequence length="216" mass="23220">MATQVITENALLAQARACLNKEDCMALYAKWAATYNTDLADASQEYLAPMVTAQAALEFNKRPNPSILDAGCGTGLVGVGLAQSGPVTVDGLDLSPDMLKVAEKTGIYQSLVIGDLTQPIDKPDEKYDIVTCCGTFTHGHVGPDPALREFVRITKINGIIVATIVHDLWLSGGFKAEVEKLEAENLVKVVSAELKDYRKAQGDKARLVVLKKLAFA</sequence>
<keyword evidence="2" id="KW-0808">Transferase</keyword>
<dbReference type="Pfam" id="PF13649">
    <property type="entry name" value="Methyltransf_25"/>
    <property type="match status" value="1"/>
</dbReference>
<dbReference type="CDD" id="cd02440">
    <property type="entry name" value="AdoMet_MTases"/>
    <property type="match status" value="1"/>
</dbReference>
<protein>
    <submittedName>
        <fullName evidence="2">S-adenosyl-L-methionine-dependent methyltransferase</fullName>
    </submittedName>
</protein>
<dbReference type="Gene3D" id="3.40.50.150">
    <property type="entry name" value="Vaccinia Virus protein VP39"/>
    <property type="match status" value="1"/>
</dbReference>
<dbReference type="AlphaFoldDB" id="A0A5N5X5L3"/>
<dbReference type="InterPro" id="IPR029063">
    <property type="entry name" value="SAM-dependent_MTases_sf"/>
</dbReference>
<dbReference type="PANTHER" id="PTHR43591:SF110">
    <property type="entry name" value="RHODANESE DOMAIN-CONTAINING PROTEIN"/>
    <property type="match status" value="1"/>
</dbReference>
<gene>
    <name evidence="2" type="ORF">BDV29DRAFT_171124</name>
</gene>
<keyword evidence="3" id="KW-1185">Reference proteome</keyword>
<dbReference type="OrthoDB" id="66144at2759"/>
<evidence type="ECO:0000313" key="2">
    <source>
        <dbReference type="EMBL" id="KAB8075969.1"/>
    </source>
</evidence>
<proteinExistence type="predicted"/>
<dbReference type="GO" id="GO:0032259">
    <property type="term" value="P:methylation"/>
    <property type="evidence" value="ECO:0007669"/>
    <property type="project" value="UniProtKB-KW"/>
</dbReference>